<dbReference type="InterPro" id="IPR038592">
    <property type="entry name" value="CheD-like_sf"/>
</dbReference>
<dbReference type="OrthoDB" id="9807202at2"/>
<evidence type="ECO:0000313" key="4">
    <source>
        <dbReference type="EMBL" id="PKR89532.1"/>
    </source>
</evidence>
<keyword evidence="5" id="KW-1185">Reference proteome</keyword>
<comment type="catalytic activity">
    <reaction evidence="3">
        <text>L-glutaminyl-[protein] + H2O = L-glutamyl-[protein] + NH4(+)</text>
        <dbReference type="Rhea" id="RHEA:16441"/>
        <dbReference type="Rhea" id="RHEA-COMP:10207"/>
        <dbReference type="Rhea" id="RHEA-COMP:10208"/>
        <dbReference type="ChEBI" id="CHEBI:15377"/>
        <dbReference type="ChEBI" id="CHEBI:28938"/>
        <dbReference type="ChEBI" id="CHEBI:29973"/>
        <dbReference type="ChEBI" id="CHEBI:30011"/>
        <dbReference type="EC" id="3.5.1.44"/>
    </reaction>
</comment>
<comment type="similarity">
    <text evidence="3">Belongs to the CheD family.</text>
</comment>
<dbReference type="EC" id="3.5.1.44" evidence="3"/>
<dbReference type="InterPro" id="IPR011324">
    <property type="entry name" value="Cytotoxic_necrot_fac-like_cat"/>
</dbReference>
<dbReference type="Gene3D" id="3.30.1330.200">
    <property type="match status" value="1"/>
</dbReference>
<dbReference type="GO" id="GO:0006935">
    <property type="term" value="P:chemotaxis"/>
    <property type="evidence" value="ECO:0007669"/>
    <property type="project" value="UniProtKB-UniRule"/>
</dbReference>
<protein>
    <recommendedName>
        <fullName evidence="3">Probable chemoreceptor glutamine deamidase CheD</fullName>
        <ecNumber evidence="3">3.5.1.44</ecNumber>
    </recommendedName>
</protein>
<gene>
    <name evidence="3" type="primary">cheD</name>
    <name evidence="4" type="ORF">CXZ10_09165</name>
</gene>
<sequence length="213" mass="23242">MSFAGQPKPTEHRDCHVAQSRQTSHAYDWRRGLQAVRVLPGEAYVTARTDEMIVTVLGSCVAACIRNPATGFGGLNHFMLPESDSGIWNGASAALRYGNYAMEVLINEVLKSGCERRDLEIKLFGGADLTDGPTLIGSSNVSFVLDYLEAEGLVIASADLGGCYGRRIHYNPSTGVVHRLLLGTATHPDFVEEEHSFKDRLARTKVEGEVDLF</sequence>
<dbReference type="InterPro" id="IPR005659">
    <property type="entry name" value="Chemorcpt_Glu_NH3ase_CheD"/>
</dbReference>
<dbReference type="PANTHER" id="PTHR35147">
    <property type="entry name" value="CHEMORECEPTOR GLUTAMINE DEAMIDASE CHED-RELATED"/>
    <property type="match status" value="1"/>
</dbReference>
<name>A0A1I4T6C1_9HYPH</name>
<dbReference type="RefSeq" id="WP_101288840.1">
    <property type="nucleotide sequence ID" value="NZ_FOUQ01000005.1"/>
</dbReference>
<dbReference type="CDD" id="cd16352">
    <property type="entry name" value="CheD"/>
    <property type="match status" value="1"/>
</dbReference>
<dbReference type="PANTHER" id="PTHR35147:SF2">
    <property type="entry name" value="CHEMORECEPTOR GLUTAMINE DEAMIDASE CHED-RELATED"/>
    <property type="match status" value="1"/>
</dbReference>
<keyword evidence="2 3" id="KW-0378">Hydrolase</keyword>
<evidence type="ECO:0000256" key="3">
    <source>
        <dbReference type="HAMAP-Rule" id="MF_01440"/>
    </source>
</evidence>
<reference evidence="4 5" key="1">
    <citation type="submission" date="2017-12" db="EMBL/GenBank/DDBJ databases">
        <title>Anaerobic carbon monoxide metabolism by Pleomorphomonas carboxyditropha sp. nov., a new mesophilic hydrogenogenic carboxidotroph.</title>
        <authorList>
            <person name="Esquivel-Elizondo S."/>
            <person name="Krajmalnik-Brown R."/>
        </authorList>
    </citation>
    <scope>NUCLEOTIDE SEQUENCE [LARGE SCALE GENOMIC DNA]</scope>
    <source>
        <strain evidence="4 5">R5-392</strain>
    </source>
</reference>
<evidence type="ECO:0000256" key="2">
    <source>
        <dbReference type="ARBA" id="ARBA00022801"/>
    </source>
</evidence>
<dbReference type="Proteomes" id="UP000233491">
    <property type="component" value="Unassembled WGS sequence"/>
</dbReference>
<dbReference type="HAMAP" id="MF_01440">
    <property type="entry name" value="CheD"/>
    <property type="match status" value="1"/>
</dbReference>
<evidence type="ECO:0000256" key="1">
    <source>
        <dbReference type="ARBA" id="ARBA00022500"/>
    </source>
</evidence>
<keyword evidence="1 3" id="KW-0145">Chemotaxis</keyword>
<dbReference type="AlphaFoldDB" id="A0A1I4T6C1"/>
<dbReference type="EMBL" id="PJNW01000005">
    <property type="protein sequence ID" value="PKR89532.1"/>
    <property type="molecule type" value="Genomic_DNA"/>
</dbReference>
<proteinExistence type="inferred from homology"/>
<dbReference type="Pfam" id="PF03975">
    <property type="entry name" value="CheD"/>
    <property type="match status" value="1"/>
</dbReference>
<comment type="caution">
    <text evidence="4">The sequence shown here is derived from an EMBL/GenBank/DDBJ whole genome shotgun (WGS) entry which is preliminary data.</text>
</comment>
<dbReference type="SUPFAM" id="SSF64438">
    <property type="entry name" value="CNF1/YfiH-like putative cysteine hydrolases"/>
    <property type="match status" value="1"/>
</dbReference>
<dbReference type="GO" id="GO:0050568">
    <property type="term" value="F:protein-glutamine glutaminase activity"/>
    <property type="evidence" value="ECO:0007669"/>
    <property type="project" value="UniProtKB-UniRule"/>
</dbReference>
<accession>A0A1I4T6C1</accession>
<organism evidence="4 5">
    <name type="scientific">Pleomorphomonas diazotrophica</name>
    <dbReference type="NCBI Taxonomy" id="1166257"/>
    <lineage>
        <taxon>Bacteria</taxon>
        <taxon>Pseudomonadati</taxon>
        <taxon>Pseudomonadota</taxon>
        <taxon>Alphaproteobacteria</taxon>
        <taxon>Hyphomicrobiales</taxon>
        <taxon>Pleomorphomonadaceae</taxon>
        <taxon>Pleomorphomonas</taxon>
    </lineage>
</organism>
<evidence type="ECO:0000313" key="5">
    <source>
        <dbReference type="Proteomes" id="UP000233491"/>
    </source>
</evidence>
<comment type="function">
    <text evidence="3">Probably deamidates glutamine residues to glutamate on methyl-accepting chemotaxis receptors (MCPs), playing an important role in chemotaxis.</text>
</comment>